<dbReference type="AlphaFoldDB" id="A0A7K3WM18"/>
<sequence length="236" mass="27783">MEKYTYLLLNILTIALPFFWSFEKKIFFVRYWRGLFLGIAVMILVFVPWDVWFTSMQVWGFNERYITGIKIANLPIEEWLFFITVPYACTFLYETLNYYLPKSPLAGIQDKITAILIFVSFVLSIVFVDRIYTFTTFSLLSLFLIWHLLINRSNFLGQFYLLFVFVQIPFFFVNGALTGMFTDEPIVWYNNAENMGIRLITIPVDDVGYNMLMLLIVITVLEMFKVRILTGALKVT</sequence>
<feature type="transmembrane region" description="Helical" evidence="8">
    <location>
        <begin position="79"/>
        <end position="100"/>
    </location>
</feature>
<dbReference type="GO" id="GO:0045436">
    <property type="term" value="F:lycopene beta cyclase activity"/>
    <property type="evidence" value="ECO:0007669"/>
    <property type="project" value="UniProtKB-ARBA"/>
</dbReference>
<feature type="transmembrane region" description="Helical" evidence="8">
    <location>
        <begin position="112"/>
        <end position="128"/>
    </location>
</feature>
<evidence type="ECO:0000256" key="1">
    <source>
        <dbReference type="ARBA" id="ARBA00004141"/>
    </source>
</evidence>
<feature type="domain" description="Lycopene cyclase" evidence="9">
    <location>
        <begin position="129"/>
        <end position="224"/>
    </location>
</feature>
<keyword evidence="11" id="KW-1185">Reference proteome</keyword>
<feature type="transmembrane region" description="Helical" evidence="8">
    <location>
        <begin position="159"/>
        <end position="181"/>
    </location>
</feature>
<evidence type="ECO:0000259" key="9">
    <source>
        <dbReference type="Pfam" id="PF18916"/>
    </source>
</evidence>
<accession>A0A7K3WM18</accession>
<dbReference type="Pfam" id="PF18916">
    <property type="entry name" value="Lycopene_cyc"/>
    <property type="match status" value="2"/>
</dbReference>
<feature type="transmembrane region" description="Helical" evidence="8">
    <location>
        <begin position="6"/>
        <end position="22"/>
    </location>
</feature>
<evidence type="ECO:0000256" key="6">
    <source>
        <dbReference type="ARBA" id="ARBA00023136"/>
    </source>
</evidence>
<evidence type="ECO:0000256" key="3">
    <source>
        <dbReference type="ARBA" id="ARBA00022692"/>
    </source>
</evidence>
<gene>
    <name evidence="10" type="ORF">G3O08_00955</name>
</gene>
<feature type="transmembrane region" description="Helical" evidence="8">
    <location>
        <begin position="207"/>
        <end position="224"/>
    </location>
</feature>
<reference evidence="10 11" key="1">
    <citation type="submission" date="2020-02" db="EMBL/GenBank/DDBJ databases">
        <title>Out from the shadows clarifying the taxonomy of the family Cryomorphaceae and related taxa by utilizing the GTDB taxonomic framework.</title>
        <authorList>
            <person name="Bowman J.P."/>
        </authorList>
    </citation>
    <scope>NUCLEOTIDE SEQUENCE [LARGE SCALE GENOMIC DNA]</scope>
    <source>
        <strain evidence="10 11">QSSC 1-22</strain>
    </source>
</reference>
<feature type="transmembrane region" description="Helical" evidence="8">
    <location>
        <begin position="34"/>
        <end position="59"/>
    </location>
</feature>
<organism evidence="10 11">
    <name type="scientific">Cryomorpha ignava</name>
    <dbReference type="NCBI Taxonomy" id="101383"/>
    <lineage>
        <taxon>Bacteria</taxon>
        <taxon>Pseudomonadati</taxon>
        <taxon>Bacteroidota</taxon>
        <taxon>Flavobacteriia</taxon>
        <taxon>Flavobacteriales</taxon>
        <taxon>Cryomorphaceae</taxon>
        <taxon>Cryomorpha</taxon>
    </lineage>
</organism>
<evidence type="ECO:0000256" key="8">
    <source>
        <dbReference type="SAM" id="Phobius"/>
    </source>
</evidence>
<dbReference type="NCBIfam" id="TIGR03462">
    <property type="entry name" value="CarR_dom_SF"/>
    <property type="match status" value="1"/>
</dbReference>
<dbReference type="RefSeq" id="WP_163282786.1">
    <property type="nucleotide sequence ID" value="NZ_JAAGVY010000001.1"/>
</dbReference>
<evidence type="ECO:0000256" key="2">
    <source>
        <dbReference type="ARBA" id="ARBA00004829"/>
    </source>
</evidence>
<keyword evidence="6 8" id="KW-0472">Membrane</keyword>
<keyword evidence="5 8" id="KW-1133">Transmembrane helix</keyword>
<comment type="subcellular location">
    <subcellularLocation>
        <location evidence="1">Membrane</location>
        <topology evidence="1">Multi-pass membrane protein</topology>
    </subcellularLocation>
</comment>
<comment type="caution">
    <text evidence="10">The sequence shown here is derived from an EMBL/GenBank/DDBJ whole genome shotgun (WGS) entry which is preliminary data.</text>
</comment>
<evidence type="ECO:0000313" key="10">
    <source>
        <dbReference type="EMBL" id="NEN22071.1"/>
    </source>
</evidence>
<keyword evidence="3 8" id="KW-0812">Transmembrane</keyword>
<feature type="transmembrane region" description="Helical" evidence="8">
    <location>
        <begin position="134"/>
        <end position="150"/>
    </location>
</feature>
<evidence type="ECO:0000256" key="5">
    <source>
        <dbReference type="ARBA" id="ARBA00022989"/>
    </source>
</evidence>
<keyword evidence="7" id="KW-0413">Isomerase</keyword>
<feature type="domain" description="Lycopene cyclase" evidence="9">
    <location>
        <begin position="4"/>
        <end position="96"/>
    </location>
</feature>
<dbReference type="GO" id="GO:0016872">
    <property type="term" value="F:intramolecular lyase activity"/>
    <property type="evidence" value="ECO:0007669"/>
    <property type="project" value="InterPro"/>
</dbReference>
<dbReference type="GO" id="GO:0016020">
    <property type="term" value="C:membrane"/>
    <property type="evidence" value="ECO:0007669"/>
    <property type="project" value="UniProtKB-SubCell"/>
</dbReference>
<dbReference type="InterPro" id="IPR017825">
    <property type="entry name" value="Lycopene_cyclase_dom"/>
</dbReference>
<evidence type="ECO:0000313" key="11">
    <source>
        <dbReference type="Proteomes" id="UP000486602"/>
    </source>
</evidence>
<proteinExistence type="predicted"/>
<dbReference type="GO" id="GO:0016117">
    <property type="term" value="P:carotenoid biosynthetic process"/>
    <property type="evidence" value="ECO:0007669"/>
    <property type="project" value="UniProtKB-KW"/>
</dbReference>
<evidence type="ECO:0000256" key="4">
    <source>
        <dbReference type="ARBA" id="ARBA00022746"/>
    </source>
</evidence>
<protein>
    <submittedName>
        <fullName evidence="10">Lycopene cyclase domain-containing protein</fullName>
    </submittedName>
</protein>
<keyword evidence="4" id="KW-0125">Carotenoid biosynthesis</keyword>
<name>A0A7K3WM18_9FLAO</name>
<dbReference type="EMBL" id="JAAGVY010000001">
    <property type="protein sequence ID" value="NEN22071.1"/>
    <property type="molecule type" value="Genomic_DNA"/>
</dbReference>
<comment type="pathway">
    <text evidence="2">Carotenoid biosynthesis.</text>
</comment>
<dbReference type="Proteomes" id="UP000486602">
    <property type="component" value="Unassembled WGS sequence"/>
</dbReference>
<evidence type="ECO:0000256" key="7">
    <source>
        <dbReference type="ARBA" id="ARBA00023235"/>
    </source>
</evidence>